<reference evidence="3 4" key="1">
    <citation type="submission" date="2020-04" db="EMBL/GenBank/DDBJ databases">
        <title>FDA dAtabase for Regulatory Grade micrObial Sequences (FDA-ARGOS): Supporting development and validation of Infectious Disease Dx tests.</title>
        <authorList>
            <person name="Sciortino C."/>
            <person name="Tallon L."/>
            <person name="Sadzewicz L."/>
            <person name="Vavikolanu K."/>
            <person name="Mehta A."/>
            <person name="Aluvathingal J."/>
            <person name="Nadendla S."/>
            <person name="Nandy P."/>
            <person name="Geyer C."/>
            <person name="Yan Y."/>
            <person name="Sichtig H."/>
        </authorList>
    </citation>
    <scope>NUCLEOTIDE SEQUENCE [LARGE SCALE GENOMIC DNA]</scope>
    <source>
        <strain evidence="3 4">FDAARGOS_633</strain>
    </source>
</reference>
<dbReference type="InterPro" id="IPR046461">
    <property type="entry name" value="TerL_ATPase"/>
</dbReference>
<dbReference type="Pfam" id="PF03354">
    <property type="entry name" value="TerL_ATPase"/>
    <property type="match status" value="1"/>
</dbReference>
<evidence type="ECO:0000259" key="1">
    <source>
        <dbReference type="Pfam" id="PF03354"/>
    </source>
</evidence>
<dbReference type="PANTHER" id="PTHR41287">
    <property type="match status" value="1"/>
</dbReference>
<dbReference type="AlphaFoldDB" id="A0A6H0ZM88"/>
<feature type="domain" description="Terminase large subunit-like endonuclease" evidence="2">
    <location>
        <begin position="245"/>
        <end position="534"/>
    </location>
</feature>
<evidence type="ECO:0000313" key="4">
    <source>
        <dbReference type="Proteomes" id="UP000500870"/>
    </source>
</evidence>
<dbReference type="InterPro" id="IPR005021">
    <property type="entry name" value="Terminase_largesu-like"/>
</dbReference>
<accession>A0A6H0ZM88</accession>
<feature type="domain" description="Terminase large subunit-like ATPase" evidence="1">
    <location>
        <begin position="76"/>
        <end position="229"/>
    </location>
</feature>
<sequence>MGLRGPGAKPKNKSILSDPKLRDELPWEAEGLDRLERVVAFMEDMPVTQGKLAGTKMKLRDWQIEQFLEPIFTVDGDGKRRVRTATLSMGRKNGKTGISAALALCFLVGPEAEERGEIYFCAMDKAQAAKAWAECKAMLEAHPELSQRVNIIRFSKEIEVLEGQGKGSVLKALSADADSKLGLSPSFVLCDEIGYWPKRDLFDAMDSALGARDEPLIVAISTQAKDDTHFFSEMIDYGLKIKEGEVEDESFHLAMFAAGMDDDPWNPATWAKANPALGDFLSLEQVERMAMQAQRIPSKEADFRNKVLNQRIDGTVRFIAAREWNDCNLSPIDEAALEGRECFGALDLSAARDLTAFVLVFPEEDGRFTILPRFFLPEFDIDGKSDTDRVPYNVWAKQPDARLTLLPGKVIDPALVAEYIADECSRFNIQAIAYDRWRINDLERELEKLSVELPLVPFGQGYKDMSPAVDVLEVTVAQQKLNHAGNPVMRMCAANAVVTVDPAGARKLDKGKASGRIDGIVALAMALKTAQAHEEEGLPACLLAA</sequence>
<protein>
    <submittedName>
        <fullName evidence="3">Terminase large subunit</fullName>
    </submittedName>
</protein>
<evidence type="ECO:0000313" key="3">
    <source>
        <dbReference type="EMBL" id="QIX21303.1"/>
    </source>
</evidence>
<dbReference type="Gene3D" id="3.40.50.300">
    <property type="entry name" value="P-loop containing nucleotide triphosphate hydrolases"/>
    <property type="match status" value="1"/>
</dbReference>
<dbReference type="RefSeq" id="WP_177319168.1">
    <property type="nucleotide sequence ID" value="NZ_CP050898.1"/>
</dbReference>
<proteinExistence type="predicted"/>
<dbReference type="PANTHER" id="PTHR41287:SF1">
    <property type="entry name" value="PROTEIN YMFN"/>
    <property type="match status" value="1"/>
</dbReference>
<name>A0A6H0ZM88_9HYPH</name>
<gene>
    <name evidence="3" type="ORF">FOB41_09225</name>
</gene>
<evidence type="ECO:0000259" key="2">
    <source>
        <dbReference type="Pfam" id="PF20441"/>
    </source>
</evidence>
<dbReference type="GO" id="GO:0004519">
    <property type="term" value="F:endonuclease activity"/>
    <property type="evidence" value="ECO:0007669"/>
    <property type="project" value="InterPro"/>
</dbReference>
<organism evidence="3 4">
    <name type="scientific">Agrobacterium pusense</name>
    <dbReference type="NCBI Taxonomy" id="648995"/>
    <lineage>
        <taxon>Bacteria</taxon>
        <taxon>Pseudomonadati</taxon>
        <taxon>Pseudomonadota</taxon>
        <taxon>Alphaproteobacteria</taxon>
        <taxon>Hyphomicrobiales</taxon>
        <taxon>Rhizobiaceae</taxon>
        <taxon>Rhizobium/Agrobacterium group</taxon>
        <taxon>Agrobacterium</taxon>
    </lineage>
</organism>
<dbReference type="EMBL" id="CP050898">
    <property type="protein sequence ID" value="QIX21303.1"/>
    <property type="molecule type" value="Genomic_DNA"/>
</dbReference>
<dbReference type="InterPro" id="IPR027417">
    <property type="entry name" value="P-loop_NTPase"/>
</dbReference>
<dbReference type="Proteomes" id="UP000500870">
    <property type="component" value="Chromosome 1"/>
</dbReference>
<dbReference type="InterPro" id="IPR046462">
    <property type="entry name" value="TerL_nuclease"/>
</dbReference>
<dbReference type="Pfam" id="PF20441">
    <property type="entry name" value="TerL_nuclease"/>
    <property type="match status" value="1"/>
</dbReference>